<evidence type="ECO:0000313" key="8">
    <source>
        <dbReference type="Proteomes" id="UP000799118"/>
    </source>
</evidence>
<dbReference type="PANTHER" id="PTHR11552">
    <property type="entry name" value="GLUCOSE-METHANOL-CHOLINE GMC OXIDOREDUCTASE"/>
    <property type="match status" value="1"/>
</dbReference>
<dbReference type="AlphaFoldDB" id="A0A6A4H9K9"/>
<evidence type="ECO:0000256" key="5">
    <source>
        <dbReference type="RuleBase" id="RU003968"/>
    </source>
</evidence>
<dbReference type="PIRSF" id="PIRSF000137">
    <property type="entry name" value="Alcohol_oxidase"/>
    <property type="match status" value="1"/>
</dbReference>
<protein>
    <submittedName>
        <fullName evidence="7">Alcohol oxidase</fullName>
    </submittedName>
</protein>
<gene>
    <name evidence="7" type="ORF">BT96DRAFT_923243</name>
</gene>
<evidence type="ECO:0000256" key="1">
    <source>
        <dbReference type="ARBA" id="ARBA00001974"/>
    </source>
</evidence>
<evidence type="ECO:0000259" key="6">
    <source>
        <dbReference type="PROSITE" id="PS00623"/>
    </source>
</evidence>
<dbReference type="OrthoDB" id="269227at2759"/>
<evidence type="ECO:0000256" key="3">
    <source>
        <dbReference type="ARBA" id="ARBA00022630"/>
    </source>
</evidence>
<keyword evidence="3 5" id="KW-0285">Flavoprotein</keyword>
<organism evidence="7 8">
    <name type="scientific">Gymnopus androsaceus JB14</name>
    <dbReference type="NCBI Taxonomy" id="1447944"/>
    <lineage>
        <taxon>Eukaryota</taxon>
        <taxon>Fungi</taxon>
        <taxon>Dikarya</taxon>
        <taxon>Basidiomycota</taxon>
        <taxon>Agaricomycotina</taxon>
        <taxon>Agaricomycetes</taxon>
        <taxon>Agaricomycetidae</taxon>
        <taxon>Agaricales</taxon>
        <taxon>Marasmiineae</taxon>
        <taxon>Omphalotaceae</taxon>
        <taxon>Gymnopus</taxon>
    </lineage>
</organism>
<evidence type="ECO:0000256" key="4">
    <source>
        <dbReference type="ARBA" id="ARBA00022827"/>
    </source>
</evidence>
<dbReference type="InterPro" id="IPR000172">
    <property type="entry name" value="GMC_OxRdtase_N"/>
</dbReference>
<dbReference type="Gene3D" id="3.50.50.60">
    <property type="entry name" value="FAD/NAD(P)-binding domain"/>
    <property type="match status" value="1"/>
</dbReference>
<keyword evidence="4 5" id="KW-0274">FAD</keyword>
<name>A0A6A4H9K9_9AGAR</name>
<keyword evidence="8" id="KW-1185">Reference proteome</keyword>
<dbReference type="Pfam" id="PF00732">
    <property type="entry name" value="GMC_oxred_N"/>
    <property type="match status" value="1"/>
</dbReference>
<proteinExistence type="inferred from homology"/>
<dbReference type="SUPFAM" id="SSF54373">
    <property type="entry name" value="FAD-linked reductases, C-terminal domain"/>
    <property type="match status" value="1"/>
</dbReference>
<comment type="similarity">
    <text evidence="2 5">Belongs to the GMC oxidoreductase family.</text>
</comment>
<dbReference type="InterPro" id="IPR007867">
    <property type="entry name" value="GMC_OxRtase_C"/>
</dbReference>
<reference evidence="7" key="1">
    <citation type="journal article" date="2019" name="Environ. Microbiol.">
        <title>Fungal ecological strategies reflected in gene transcription - a case study of two litter decomposers.</title>
        <authorList>
            <person name="Barbi F."/>
            <person name="Kohler A."/>
            <person name="Barry K."/>
            <person name="Baskaran P."/>
            <person name="Daum C."/>
            <person name="Fauchery L."/>
            <person name="Ihrmark K."/>
            <person name="Kuo A."/>
            <person name="LaButti K."/>
            <person name="Lipzen A."/>
            <person name="Morin E."/>
            <person name="Grigoriev I.V."/>
            <person name="Henrissat B."/>
            <person name="Lindahl B."/>
            <person name="Martin F."/>
        </authorList>
    </citation>
    <scope>NUCLEOTIDE SEQUENCE</scope>
    <source>
        <strain evidence="7">JB14</strain>
    </source>
</reference>
<dbReference type="Gene3D" id="3.30.560.10">
    <property type="entry name" value="Glucose Oxidase, domain 3"/>
    <property type="match status" value="1"/>
</dbReference>
<evidence type="ECO:0000256" key="2">
    <source>
        <dbReference type="ARBA" id="ARBA00010790"/>
    </source>
</evidence>
<dbReference type="GO" id="GO:0050660">
    <property type="term" value="F:flavin adenine dinucleotide binding"/>
    <property type="evidence" value="ECO:0007669"/>
    <property type="project" value="InterPro"/>
</dbReference>
<dbReference type="Pfam" id="PF05199">
    <property type="entry name" value="GMC_oxred_C"/>
    <property type="match status" value="1"/>
</dbReference>
<comment type="cofactor">
    <cofactor evidence="1">
        <name>FAD</name>
        <dbReference type="ChEBI" id="CHEBI:57692"/>
    </cofactor>
</comment>
<feature type="domain" description="Glucose-methanol-choline oxidoreductase N-terminal" evidence="6">
    <location>
        <begin position="85"/>
        <end position="108"/>
    </location>
</feature>
<dbReference type="EMBL" id="ML769541">
    <property type="protein sequence ID" value="KAE9394912.1"/>
    <property type="molecule type" value="Genomic_DNA"/>
</dbReference>
<evidence type="ECO:0000313" key="7">
    <source>
        <dbReference type="EMBL" id="KAE9394912.1"/>
    </source>
</evidence>
<dbReference type="InterPro" id="IPR036188">
    <property type="entry name" value="FAD/NAD-bd_sf"/>
</dbReference>
<accession>A0A6A4H9K9</accession>
<sequence>MTAEFDFIVVGGGTAGCAVAGRLAENPNVKVLVIEAGITNPGDVDAITTPARAFELRDSKYDWAYKTTMIDRPEYTRVEKPNTRGKTLGGSSCLNYYTWIPGSAATIDEWAAYGGDEWNWEKCKEYFYKPATYHDDRKLFSPSLSYIGKTGPIPVSHSDLVPEVDRFRHALTQAWLSKGEKVTDDVHNGTMGGLWKALNSIYDGKRSSSWLYLVDKPNVTVLGKTNSKKLIIENGHAVGVVVIREDGKEESYKAKHEVIVSSGVFESPKLLILSGIGPEETLKSFGIEQVVSSPNVGQNLLDHPILPHVFRLKDGYGLDHHLLRAGLEKDAAVSAYRWKNKGPYTSGLLELVGLPRIDSRLFGIPEYEAAKAANGRDAFQWHIPTPPTGDYLTIIVDLLRPMSKSGTVTLNSTNPLEHPKVNINFFAEDLDLVAMREGVRFVDDIVMNGEGMKDIILEDYPWPMPRTSDEAMNKMILERSQTGFHPCGTTRMGTDIKHGVVDGKLRVYGVQNLRVIDASVIPVIPDCRIQNSVYMIAEKGADMIKADHPDLYA</sequence>
<dbReference type="Proteomes" id="UP000799118">
    <property type="component" value="Unassembled WGS sequence"/>
</dbReference>
<dbReference type="SUPFAM" id="SSF51905">
    <property type="entry name" value="FAD/NAD(P)-binding domain"/>
    <property type="match status" value="1"/>
</dbReference>
<dbReference type="PROSITE" id="PS00623">
    <property type="entry name" value="GMC_OXRED_1"/>
    <property type="match status" value="1"/>
</dbReference>
<dbReference type="GO" id="GO:0016614">
    <property type="term" value="F:oxidoreductase activity, acting on CH-OH group of donors"/>
    <property type="evidence" value="ECO:0007669"/>
    <property type="project" value="InterPro"/>
</dbReference>
<dbReference type="InterPro" id="IPR012132">
    <property type="entry name" value="GMC_OxRdtase"/>
</dbReference>
<dbReference type="PANTHER" id="PTHR11552:SF147">
    <property type="entry name" value="CHOLINE DEHYDROGENASE, MITOCHONDRIAL"/>
    <property type="match status" value="1"/>
</dbReference>